<accession>A0A327JL84</accession>
<dbReference type="Pfam" id="PF17264">
    <property type="entry name" value="DUF5330"/>
    <property type="match status" value="1"/>
</dbReference>
<evidence type="ECO:0000256" key="1">
    <source>
        <dbReference type="SAM" id="MobiDB-lite"/>
    </source>
</evidence>
<evidence type="ECO:0000313" key="3">
    <source>
        <dbReference type="Proteomes" id="UP000249299"/>
    </source>
</evidence>
<protein>
    <recommendedName>
        <fullName evidence="4">DUF5330 domain-containing protein</fullName>
    </recommendedName>
</protein>
<name>A0A327JL84_9HYPH</name>
<comment type="caution">
    <text evidence="2">The sequence shown here is derived from an EMBL/GenBank/DDBJ whole genome shotgun (WGS) entry which is preliminary data.</text>
</comment>
<evidence type="ECO:0008006" key="4">
    <source>
        <dbReference type="Google" id="ProtNLM"/>
    </source>
</evidence>
<reference evidence="2 3" key="1">
    <citation type="submission" date="2017-07" db="EMBL/GenBank/DDBJ databases">
        <title>Draft Genome Sequences of Select Purple Nonsulfur Bacteria.</title>
        <authorList>
            <person name="Lasarre B."/>
            <person name="Mckinlay J.B."/>
        </authorList>
    </citation>
    <scope>NUCLEOTIDE SEQUENCE [LARGE SCALE GENOMIC DNA]</scope>
    <source>
        <strain evidence="2 3">DSM 11290</strain>
    </source>
</reference>
<organism evidence="2 3">
    <name type="scientific">Rhodobium orientis</name>
    <dbReference type="NCBI Taxonomy" id="34017"/>
    <lineage>
        <taxon>Bacteria</taxon>
        <taxon>Pseudomonadati</taxon>
        <taxon>Pseudomonadota</taxon>
        <taxon>Alphaproteobacteria</taxon>
        <taxon>Hyphomicrobiales</taxon>
        <taxon>Rhodobiaceae</taxon>
        <taxon>Rhodobium</taxon>
    </lineage>
</organism>
<dbReference type="EMBL" id="NPEV01000036">
    <property type="protein sequence ID" value="RAI26073.1"/>
    <property type="molecule type" value="Genomic_DNA"/>
</dbReference>
<dbReference type="Proteomes" id="UP000249299">
    <property type="component" value="Unassembled WGS sequence"/>
</dbReference>
<sequence>MFLIRTAFWLTLLLVILPIDVETDDAGQQPQISTFQAIGAASSVIDDFSHFCDRNEAACATGGAAIKHVGQKAKAGARMVYEYLDGNLGEAPDANAAPDAAAGDTLTASDRQPAWRTAKAEPSA</sequence>
<gene>
    <name evidence="2" type="ORF">CH339_15530</name>
</gene>
<evidence type="ECO:0000313" key="2">
    <source>
        <dbReference type="EMBL" id="RAI26073.1"/>
    </source>
</evidence>
<proteinExistence type="predicted"/>
<dbReference type="AlphaFoldDB" id="A0A327JL84"/>
<dbReference type="InterPro" id="IPR035220">
    <property type="entry name" value="DUF5330"/>
</dbReference>
<keyword evidence="3" id="KW-1185">Reference proteome</keyword>
<feature type="region of interest" description="Disordered" evidence="1">
    <location>
        <begin position="94"/>
        <end position="124"/>
    </location>
</feature>